<name>D6TBU1_KTERA</name>
<proteinExistence type="predicted"/>
<keyword evidence="3" id="KW-1185">Reference proteome</keyword>
<evidence type="ECO:0000313" key="2">
    <source>
        <dbReference type="EMBL" id="EFH89873.1"/>
    </source>
</evidence>
<dbReference type="InterPro" id="IPR036397">
    <property type="entry name" value="RNaseH_sf"/>
</dbReference>
<gene>
    <name evidence="2" type="ORF">Krac_11458</name>
</gene>
<dbReference type="GO" id="GO:0015074">
    <property type="term" value="P:DNA integration"/>
    <property type="evidence" value="ECO:0007669"/>
    <property type="project" value="InterPro"/>
</dbReference>
<reference evidence="2 3" key="1">
    <citation type="journal article" date="2011" name="Stand. Genomic Sci.">
        <title>Non-contiguous finished genome sequence and contextual data of the filamentous soil bacterium Ktedonobacter racemifer type strain (SOSP1-21).</title>
        <authorList>
            <person name="Chang Y.J."/>
            <person name="Land M."/>
            <person name="Hauser L."/>
            <person name="Chertkov O."/>
            <person name="Del Rio T.G."/>
            <person name="Nolan M."/>
            <person name="Copeland A."/>
            <person name="Tice H."/>
            <person name="Cheng J.F."/>
            <person name="Lucas S."/>
            <person name="Han C."/>
            <person name="Goodwin L."/>
            <person name="Pitluck S."/>
            <person name="Ivanova N."/>
            <person name="Ovchinikova G."/>
            <person name="Pati A."/>
            <person name="Chen A."/>
            <person name="Palaniappan K."/>
            <person name="Mavromatis K."/>
            <person name="Liolios K."/>
            <person name="Brettin T."/>
            <person name="Fiebig A."/>
            <person name="Rohde M."/>
            <person name="Abt B."/>
            <person name="Goker M."/>
            <person name="Detter J.C."/>
            <person name="Woyke T."/>
            <person name="Bristow J."/>
            <person name="Eisen J.A."/>
            <person name="Markowitz V."/>
            <person name="Hugenholtz P."/>
            <person name="Kyrpides N.C."/>
            <person name="Klenk H.P."/>
            <person name="Lapidus A."/>
        </authorList>
    </citation>
    <scope>NUCLEOTIDE SEQUENCE [LARGE SCALE GENOMIC DNA]</scope>
    <source>
        <strain evidence="3">DSM 44963</strain>
    </source>
</reference>
<dbReference type="Proteomes" id="UP000004508">
    <property type="component" value="Unassembled WGS sequence"/>
</dbReference>
<protein>
    <submittedName>
        <fullName evidence="2">Integrase catalytic region</fullName>
    </submittedName>
</protein>
<accession>D6TBU1</accession>
<dbReference type="InParanoid" id="D6TBU1"/>
<dbReference type="SUPFAM" id="SSF53098">
    <property type="entry name" value="Ribonuclease H-like"/>
    <property type="match status" value="1"/>
</dbReference>
<dbReference type="Gene3D" id="3.30.420.10">
    <property type="entry name" value="Ribonuclease H-like superfamily/Ribonuclease H"/>
    <property type="match status" value="1"/>
</dbReference>
<evidence type="ECO:0000313" key="3">
    <source>
        <dbReference type="Proteomes" id="UP000004508"/>
    </source>
</evidence>
<dbReference type="PANTHER" id="PTHR35004">
    <property type="entry name" value="TRANSPOSASE RV3428C-RELATED"/>
    <property type="match status" value="1"/>
</dbReference>
<dbReference type="eggNOG" id="COG2801">
    <property type="taxonomic scope" value="Bacteria"/>
</dbReference>
<comment type="caution">
    <text evidence="2">The sequence shown here is derived from an EMBL/GenBank/DDBJ whole genome shotgun (WGS) entry which is preliminary data.</text>
</comment>
<organism evidence="2 3">
    <name type="scientific">Ktedonobacter racemifer DSM 44963</name>
    <dbReference type="NCBI Taxonomy" id="485913"/>
    <lineage>
        <taxon>Bacteria</taxon>
        <taxon>Bacillati</taxon>
        <taxon>Chloroflexota</taxon>
        <taxon>Ktedonobacteria</taxon>
        <taxon>Ktedonobacterales</taxon>
        <taxon>Ktedonobacteraceae</taxon>
        <taxon>Ktedonobacter</taxon>
    </lineage>
</organism>
<dbReference type="OrthoDB" id="156043at2"/>
<dbReference type="GO" id="GO:0003676">
    <property type="term" value="F:nucleic acid binding"/>
    <property type="evidence" value="ECO:0007669"/>
    <property type="project" value="InterPro"/>
</dbReference>
<dbReference type="Pfam" id="PF13683">
    <property type="entry name" value="rve_3"/>
    <property type="match status" value="1"/>
</dbReference>
<dbReference type="PROSITE" id="PS50994">
    <property type="entry name" value="INTEGRASE"/>
    <property type="match status" value="1"/>
</dbReference>
<dbReference type="EMBL" id="ADVG01000001">
    <property type="protein sequence ID" value="EFH89873.1"/>
    <property type="molecule type" value="Genomic_DNA"/>
</dbReference>
<dbReference type="AlphaFoldDB" id="D6TBU1"/>
<evidence type="ECO:0000259" key="1">
    <source>
        <dbReference type="PROSITE" id="PS50994"/>
    </source>
</evidence>
<dbReference type="InterPro" id="IPR012337">
    <property type="entry name" value="RNaseH-like_sf"/>
</dbReference>
<dbReference type="RefSeq" id="WP_007906793.1">
    <property type="nucleotide sequence ID" value="NZ_ADVG01000001.1"/>
</dbReference>
<feature type="domain" description="Integrase catalytic" evidence="1">
    <location>
        <begin position="149"/>
        <end position="330"/>
    </location>
</feature>
<sequence length="444" mass="51066">MNTSYYADRINLYFLIQQHPDWSHQEYADALHRSKSWVDKWCLRLQHVSTGDLEALHQIALGQSRARQHPPERIAPEIEAEILAIRDEPPEGLRRIPGPKAILYYLPRRLTLWQSHLRLPTSTRTVYEILKRKQRIAARPPRSHPPDLPRPTPLSCWQIDFKDVSTVEDDPVEPTGKRQHVAEAFNIVDEGTSILLWSEVRTDFTAETLLASLAQAIERYGVPRRIMLDRDPRSVGAPQGSDFPSALLRFGACLGIEMHVCPPRHPQDNGFVERYHRTYQQECVSVERPSTLEQARTATQAFRDHYNAERPNQARSCENRPPLVAFPDLAPLPRPPKQVEVDGWLKQFEGFHVERKVDAHGQVHLDLRGYYVDVHRAGQRVTLQIEAASRSLLIWHEGSLLKTVPLRGFSGGSCSFARFVEYMVQQARALHRLRSLQERTKRVS</sequence>
<dbReference type="InterPro" id="IPR001584">
    <property type="entry name" value="Integrase_cat-core"/>
</dbReference>
<dbReference type="PANTHER" id="PTHR35004:SF7">
    <property type="entry name" value="INTEGRASE PROTEIN"/>
    <property type="match status" value="1"/>
</dbReference>